<evidence type="ECO:0008006" key="4">
    <source>
        <dbReference type="Google" id="ProtNLM"/>
    </source>
</evidence>
<organism evidence="2 3">
    <name type="scientific">Lachnoanaerobaculum saburreum F0468</name>
    <dbReference type="NCBI Taxonomy" id="1095750"/>
    <lineage>
        <taxon>Bacteria</taxon>
        <taxon>Bacillati</taxon>
        <taxon>Bacillota</taxon>
        <taxon>Clostridia</taxon>
        <taxon>Lachnospirales</taxon>
        <taxon>Lachnospiraceae</taxon>
        <taxon>Lachnoanaerobaculum</taxon>
    </lineage>
</organism>
<proteinExistence type="predicted"/>
<dbReference type="Proteomes" id="UP000005039">
    <property type="component" value="Unassembled WGS sequence"/>
</dbReference>
<feature type="signal peptide" evidence="1">
    <location>
        <begin position="1"/>
        <end position="28"/>
    </location>
</feature>
<evidence type="ECO:0000256" key="1">
    <source>
        <dbReference type="SAM" id="SignalP"/>
    </source>
</evidence>
<keyword evidence="3" id="KW-1185">Reference proteome</keyword>
<evidence type="ECO:0000313" key="3">
    <source>
        <dbReference type="Proteomes" id="UP000005039"/>
    </source>
</evidence>
<name>I0R7Y8_9FIRM</name>
<feature type="chain" id="PRO_5003632833" description="Bacterial repeat domain-containing protein" evidence="1">
    <location>
        <begin position="29"/>
        <end position="1074"/>
    </location>
</feature>
<dbReference type="EMBL" id="AJGH01000066">
    <property type="protein sequence ID" value="EIC95796.1"/>
    <property type="molecule type" value="Genomic_DNA"/>
</dbReference>
<accession>I0R7Y8</accession>
<feature type="non-terminal residue" evidence="2">
    <location>
        <position position="1074"/>
    </location>
</feature>
<keyword evidence="1" id="KW-0732">Signal</keyword>
<dbReference type="OrthoDB" id="2008319at2"/>
<sequence>MKRIKRKIASLLTGTMIVTQLATLPAWAATTTHIKFNFTDLNPSIKNIVSNVDITGGASNTLIDDGSGNFHGMVVDTSNHFVYLPFVNPVTGNPNGGTFDNTKTLDGKTWDVMWLDGYVINSWSSAKENGFDLWRMDSVNFPQTERTYYAKLGADPAKTYDLKVEYKSATGVYVPGIPADTTTSQHVLDSIPQSPIIPEGFKITNTNVDDTVKFFDHGTTTAFTGFNASTAGFSMDSSFNVSGTMVNKDTNITFNYDVNRDVKKTLQVVDEIYQDNALTTLSKRMNRAGGTYTEYALFDVETKNINPNQNLLDTSSGAARYILKEVKINYIDSERNIAAGNAAANDTLLTNGITTAAGTYTRINANPVNAATDPGKIKGNMPNQDVKITYKYYINPTFETTLRVKYVDDRGNDITDKIVSGLENGTAYPTSSTGLNNGDIYKEVDGAGKAIYLDIKAGYNAGQYDIHIPVPEVPNYRYGASDHPKAQLNGGTSTWGSSYQTAIASIDSSWTSANPFFDLTTVATGPIESKEIVVTYSVDPTAVVQLIPINGAGGSIRVANNPSAATYDVNTDTAINLSRINTVGSSTYDVNINPSDMIYYPVPNAGYKFDHWETGADLGTQRVNLNIGTTQTLTGIPNSKNSITLKAVFEKEPNKFNHYHFNIGSHISPLPLGQDAEIANVDASGNPVALTFGSLSAYTAVTPDAGYTIQWYDGTFNPIDATTPINSLNGQTFTAFAQPVSALAANTPVSSGQLNPGNATPSIQIDPSTIDTRLRYVVVDPATGNVVCETNGANLVSTGGEITDPALTPGQNYQVYTALPTAVISVGNLIPGTDVSAPASATIPTTVNPLVEADTNNRGKAKITIAPLSVNTDYALIGPNGVVYPFTTPTGSSLVFDNLDPDVNFQIVARPTGTSTDPLTRQADTVPTVVSTANLAIRSSNNDITLISDATPQYSFLRFNGNNVTGANPLQGVAEGTHVEIKAAPLDNNSNIFQAWNVVRGIKNYTIIGDRISFNMPNVPVTIQSVFASPTGNTWAKDYVDNLNSNQDVGVVYPMVNDSGEFRIQIIKSSMPTA</sequence>
<protein>
    <recommendedName>
        <fullName evidence="4">Bacterial repeat domain-containing protein</fullName>
    </recommendedName>
</protein>
<dbReference type="RefSeq" id="WP_008753983.1">
    <property type="nucleotide sequence ID" value="NZ_AJGH01000066.1"/>
</dbReference>
<dbReference type="eggNOG" id="COG5263">
    <property type="taxonomic scope" value="Bacteria"/>
</dbReference>
<evidence type="ECO:0000313" key="2">
    <source>
        <dbReference type="EMBL" id="EIC95796.1"/>
    </source>
</evidence>
<comment type="caution">
    <text evidence="2">The sequence shown here is derived from an EMBL/GenBank/DDBJ whole genome shotgun (WGS) entry which is preliminary data.</text>
</comment>
<reference evidence="2 3" key="1">
    <citation type="submission" date="2012-03" db="EMBL/GenBank/DDBJ databases">
        <authorList>
            <person name="Durkin A.S."/>
            <person name="McCorrison J."/>
            <person name="Torralba M."/>
            <person name="Gillis M."/>
            <person name="Methe B."/>
            <person name="Sutton G."/>
            <person name="Nelson K.E."/>
        </authorList>
    </citation>
    <scope>NUCLEOTIDE SEQUENCE [LARGE SCALE GENOMIC DNA]</scope>
    <source>
        <strain evidence="2 3">F0468</strain>
    </source>
</reference>
<dbReference type="AlphaFoldDB" id="I0R7Y8"/>
<gene>
    <name evidence="2" type="ORF">HMPREF9970_0537</name>
</gene>